<organism evidence="3 4">
    <name type="scientific">Lentinus brumalis</name>
    <dbReference type="NCBI Taxonomy" id="2498619"/>
    <lineage>
        <taxon>Eukaryota</taxon>
        <taxon>Fungi</taxon>
        <taxon>Dikarya</taxon>
        <taxon>Basidiomycota</taxon>
        <taxon>Agaricomycotina</taxon>
        <taxon>Agaricomycetes</taxon>
        <taxon>Polyporales</taxon>
        <taxon>Polyporaceae</taxon>
        <taxon>Lentinus</taxon>
    </lineage>
</organism>
<keyword evidence="1" id="KW-0472">Membrane</keyword>
<feature type="transmembrane region" description="Helical" evidence="1">
    <location>
        <begin position="138"/>
        <end position="160"/>
    </location>
</feature>
<evidence type="ECO:0000256" key="1">
    <source>
        <dbReference type="SAM" id="Phobius"/>
    </source>
</evidence>
<proteinExistence type="predicted"/>
<reference evidence="3 4" key="1">
    <citation type="journal article" date="2018" name="Biotechnol. Biofuels">
        <title>Integrative visual omics of the white-rot fungus Polyporus brumalis exposes the biotechnological potential of its oxidative enzymes for delignifying raw plant biomass.</title>
        <authorList>
            <person name="Miyauchi S."/>
            <person name="Rancon A."/>
            <person name="Drula E."/>
            <person name="Hage H."/>
            <person name="Chaduli D."/>
            <person name="Favel A."/>
            <person name="Grisel S."/>
            <person name="Henrissat B."/>
            <person name="Herpoel-Gimbert I."/>
            <person name="Ruiz-Duenas F.J."/>
            <person name="Chevret D."/>
            <person name="Hainaut M."/>
            <person name="Lin J."/>
            <person name="Wang M."/>
            <person name="Pangilinan J."/>
            <person name="Lipzen A."/>
            <person name="Lesage-Meessen L."/>
            <person name="Navarro D."/>
            <person name="Riley R."/>
            <person name="Grigoriev I.V."/>
            <person name="Zhou S."/>
            <person name="Raouche S."/>
            <person name="Rosso M.N."/>
        </authorList>
    </citation>
    <scope>NUCLEOTIDE SEQUENCE [LARGE SCALE GENOMIC DNA]</scope>
    <source>
        <strain evidence="3 4">BRFM 1820</strain>
    </source>
</reference>
<protein>
    <recommendedName>
        <fullName evidence="2">DUF6533 domain-containing protein</fullName>
    </recommendedName>
</protein>
<name>A0A371DEC7_9APHY</name>
<keyword evidence="4" id="KW-1185">Reference proteome</keyword>
<dbReference type="InterPro" id="IPR045340">
    <property type="entry name" value="DUF6533"/>
</dbReference>
<dbReference type="STRING" id="139420.A0A371DEC7"/>
<feature type="domain" description="DUF6533" evidence="2">
    <location>
        <begin position="21"/>
        <end position="65"/>
    </location>
</feature>
<dbReference type="Proteomes" id="UP000256964">
    <property type="component" value="Unassembled WGS sequence"/>
</dbReference>
<dbReference type="OrthoDB" id="2745134at2759"/>
<sequence>MSSDADAAAATVALFNDIENYCNTAAGVLFIYDTLVTFDREVACFWTTKRTGGASRLLFFANKWINLVYYVSGSLVPSIRFPSDKVSSLSLNHRRKSDSGDQSCTFYVTAMQAMPALQLVPGAAFSALRAYVLSRSKFLGLLVLAVSLVPVGANLVPYGYQLSGENFPPFGCLRTDNIPAALIPKFVVIISRVPLIAADVLLIYITWTKLRGWAALTNTRQSKRLSLSEVLFSGGTIYFVILFVLNVLHLVLSVLAVTSDHGDDGQSLVTQFTAPLTAILISCFLLELQEANKMVVELDLDNPSRDPPPSVTRDIY</sequence>
<feature type="transmembrane region" description="Helical" evidence="1">
    <location>
        <begin position="268"/>
        <end position="286"/>
    </location>
</feature>
<evidence type="ECO:0000313" key="3">
    <source>
        <dbReference type="EMBL" id="RDX50863.1"/>
    </source>
</evidence>
<dbReference type="Pfam" id="PF20151">
    <property type="entry name" value="DUF6533"/>
    <property type="match status" value="1"/>
</dbReference>
<keyword evidence="1" id="KW-1133">Transmembrane helix</keyword>
<evidence type="ECO:0000313" key="4">
    <source>
        <dbReference type="Proteomes" id="UP000256964"/>
    </source>
</evidence>
<accession>A0A371DEC7</accession>
<gene>
    <name evidence="3" type="ORF">OH76DRAFT_368763</name>
</gene>
<feature type="transmembrane region" description="Helical" evidence="1">
    <location>
        <begin position="230"/>
        <end position="256"/>
    </location>
</feature>
<keyword evidence="1" id="KW-0812">Transmembrane</keyword>
<dbReference type="EMBL" id="KZ857397">
    <property type="protein sequence ID" value="RDX50863.1"/>
    <property type="molecule type" value="Genomic_DNA"/>
</dbReference>
<feature type="transmembrane region" description="Helical" evidence="1">
    <location>
        <begin position="180"/>
        <end position="205"/>
    </location>
</feature>
<evidence type="ECO:0000259" key="2">
    <source>
        <dbReference type="Pfam" id="PF20151"/>
    </source>
</evidence>
<dbReference type="AlphaFoldDB" id="A0A371DEC7"/>